<proteinExistence type="predicted"/>
<name>A0A3M7T683_BRAPC</name>
<sequence>MPLTFEILAIVCNNNNNNYNTKKEKREVLALLFDQNQNEMDSRTRLSRQLRYINICVCATIYS</sequence>
<organism evidence="1 2">
    <name type="scientific">Brachionus plicatilis</name>
    <name type="common">Marine rotifer</name>
    <name type="synonym">Brachionus muelleri</name>
    <dbReference type="NCBI Taxonomy" id="10195"/>
    <lineage>
        <taxon>Eukaryota</taxon>
        <taxon>Metazoa</taxon>
        <taxon>Spiralia</taxon>
        <taxon>Gnathifera</taxon>
        <taxon>Rotifera</taxon>
        <taxon>Eurotatoria</taxon>
        <taxon>Monogononta</taxon>
        <taxon>Pseudotrocha</taxon>
        <taxon>Ploima</taxon>
        <taxon>Brachionidae</taxon>
        <taxon>Brachionus</taxon>
    </lineage>
</organism>
<evidence type="ECO:0000313" key="1">
    <source>
        <dbReference type="EMBL" id="RNA43471.1"/>
    </source>
</evidence>
<evidence type="ECO:0000313" key="2">
    <source>
        <dbReference type="Proteomes" id="UP000276133"/>
    </source>
</evidence>
<dbReference type="Proteomes" id="UP000276133">
    <property type="component" value="Unassembled WGS sequence"/>
</dbReference>
<dbReference type="EMBL" id="REGN01000221">
    <property type="protein sequence ID" value="RNA43471.1"/>
    <property type="molecule type" value="Genomic_DNA"/>
</dbReference>
<keyword evidence="2" id="KW-1185">Reference proteome</keyword>
<dbReference type="AlphaFoldDB" id="A0A3M7T683"/>
<protein>
    <submittedName>
        <fullName evidence="1">Uncharacterized protein</fullName>
    </submittedName>
</protein>
<reference evidence="1 2" key="1">
    <citation type="journal article" date="2018" name="Sci. Rep.">
        <title>Genomic signatures of local adaptation to the degree of environmental predictability in rotifers.</title>
        <authorList>
            <person name="Franch-Gras L."/>
            <person name="Hahn C."/>
            <person name="Garcia-Roger E.M."/>
            <person name="Carmona M.J."/>
            <person name="Serra M."/>
            <person name="Gomez A."/>
        </authorList>
    </citation>
    <scope>NUCLEOTIDE SEQUENCE [LARGE SCALE GENOMIC DNA]</scope>
    <source>
        <strain evidence="1">HYR1</strain>
    </source>
</reference>
<comment type="caution">
    <text evidence="1">The sequence shown here is derived from an EMBL/GenBank/DDBJ whole genome shotgun (WGS) entry which is preliminary data.</text>
</comment>
<accession>A0A3M7T683</accession>
<gene>
    <name evidence="1" type="ORF">BpHYR1_047389</name>
</gene>